<comment type="caution">
    <text evidence="3">The sequence shown here is derived from an EMBL/GenBank/DDBJ whole genome shotgun (WGS) entry which is preliminary data.</text>
</comment>
<dbReference type="InterPro" id="IPR015424">
    <property type="entry name" value="PyrdxlP-dep_Trfase"/>
</dbReference>
<dbReference type="Pfam" id="PF00266">
    <property type="entry name" value="Aminotran_5"/>
    <property type="match status" value="1"/>
</dbReference>
<gene>
    <name evidence="3" type="ORF">VTL71DRAFT_6716</name>
</gene>
<name>A0ABR4BXW2_9HELO</name>
<protein>
    <recommendedName>
        <fullName evidence="2">Aminotransferase class V domain-containing protein</fullName>
    </recommendedName>
</protein>
<organism evidence="3 4">
    <name type="scientific">Oculimacula yallundae</name>
    <dbReference type="NCBI Taxonomy" id="86028"/>
    <lineage>
        <taxon>Eukaryota</taxon>
        <taxon>Fungi</taxon>
        <taxon>Dikarya</taxon>
        <taxon>Ascomycota</taxon>
        <taxon>Pezizomycotina</taxon>
        <taxon>Leotiomycetes</taxon>
        <taxon>Helotiales</taxon>
        <taxon>Ploettnerulaceae</taxon>
        <taxon>Oculimacula</taxon>
    </lineage>
</organism>
<dbReference type="EMBL" id="JAZHXI010000017">
    <property type="protein sequence ID" value="KAL2062450.1"/>
    <property type="molecule type" value="Genomic_DNA"/>
</dbReference>
<evidence type="ECO:0000313" key="3">
    <source>
        <dbReference type="EMBL" id="KAL2062450.1"/>
    </source>
</evidence>
<keyword evidence="1" id="KW-0663">Pyridoxal phosphate</keyword>
<dbReference type="SUPFAM" id="SSF53383">
    <property type="entry name" value="PLP-dependent transferases"/>
    <property type="match status" value="1"/>
</dbReference>
<evidence type="ECO:0000313" key="4">
    <source>
        <dbReference type="Proteomes" id="UP001595075"/>
    </source>
</evidence>
<evidence type="ECO:0000256" key="1">
    <source>
        <dbReference type="ARBA" id="ARBA00022898"/>
    </source>
</evidence>
<proteinExistence type="predicted"/>
<feature type="domain" description="Aminotransferase class V" evidence="2">
    <location>
        <begin position="62"/>
        <end position="280"/>
    </location>
</feature>
<dbReference type="Gene3D" id="3.40.640.10">
    <property type="entry name" value="Type I PLP-dependent aspartate aminotransferase-like (Major domain)"/>
    <property type="match status" value="1"/>
</dbReference>
<dbReference type="PANTHER" id="PTHR43092:SF2">
    <property type="entry name" value="HERCYNYLCYSTEINE SULFOXIDE LYASE"/>
    <property type="match status" value="1"/>
</dbReference>
<sequence length="452" mass="50691">MTLTRNPPFGHPIRSTHFQFAPTYKPVNHGSFGTHPAPVRAAHYDLQSIAIGRPDTFISFDTHPLLAESRSLLAPLLGVSDSEIVFLPNATTGINTVLRNIKFEEGDVVVAFSTIYAACEKTLASIGEMLPVEVQKVNLVYPIEDDEIVRRFRETIEKVRGDGKRVRLAMFDTVLTFPGARFPWEKCVDVCKELGVLSLIDGAHGIGHIDLTHLGKVDPDFFVSNCHKWLYTPRACAVFYVPIRNQHLIRTSIPTSHGYQYLSQPPEDTFGLSDFTHLFEFVATMDYTPYLCIKAALEFRNKVCGGEAVIRQYCYMIARQGGEIMARILETSVMDTKNGTMRDCAFANVELPLLFKEGEVDASKGELDISQAENIGSWIKLTAAREFDTYLQTAFHGGKLWVRFSGQIYLEKSDFEWVGPRLKELCERVKKGDVSELAQLRAAKLDEAVIEG</sequence>
<dbReference type="InterPro" id="IPR000192">
    <property type="entry name" value="Aminotrans_V_dom"/>
</dbReference>
<keyword evidence="4" id="KW-1185">Reference proteome</keyword>
<dbReference type="Proteomes" id="UP001595075">
    <property type="component" value="Unassembled WGS sequence"/>
</dbReference>
<evidence type="ECO:0000259" key="2">
    <source>
        <dbReference type="Pfam" id="PF00266"/>
    </source>
</evidence>
<dbReference type="PANTHER" id="PTHR43092">
    <property type="entry name" value="L-CYSTEINE DESULFHYDRASE"/>
    <property type="match status" value="1"/>
</dbReference>
<accession>A0ABR4BXW2</accession>
<reference evidence="3 4" key="1">
    <citation type="journal article" date="2024" name="Commun. Biol.">
        <title>Comparative genomic analysis of thermophilic fungi reveals convergent evolutionary adaptations and gene losses.</title>
        <authorList>
            <person name="Steindorff A.S."/>
            <person name="Aguilar-Pontes M.V."/>
            <person name="Robinson A.J."/>
            <person name="Andreopoulos B."/>
            <person name="LaButti K."/>
            <person name="Kuo A."/>
            <person name="Mondo S."/>
            <person name="Riley R."/>
            <person name="Otillar R."/>
            <person name="Haridas S."/>
            <person name="Lipzen A."/>
            <person name="Grimwood J."/>
            <person name="Schmutz J."/>
            <person name="Clum A."/>
            <person name="Reid I.D."/>
            <person name="Moisan M.C."/>
            <person name="Butler G."/>
            <person name="Nguyen T.T.M."/>
            <person name="Dewar K."/>
            <person name="Conant G."/>
            <person name="Drula E."/>
            <person name="Henrissat B."/>
            <person name="Hansel C."/>
            <person name="Singer S."/>
            <person name="Hutchinson M.I."/>
            <person name="de Vries R.P."/>
            <person name="Natvig D.O."/>
            <person name="Powell A.J."/>
            <person name="Tsang A."/>
            <person name="Grigoriev I.V."/>
        </authorList>
    </citation>
    <scope>NUCLEOTIDE SEQUENCE [LARGE SCALE GENOMIC DNA]</scope>
    <source>
        <strain evidence="3 4">CBS 494.80</strain>
    </source>
</reference>
<dbReference type="InterPro" id="IPR015421">
    <property type="entry name" value="PyrdxlP-dep_Trfase_major"/>
</dbReference>